<dbReference type="Pfam" id="PF07589">
    <property type="entry name" value="PEP-CTERM"/>
    <property type="match status" value="1"/>
</dbReference>
<accession>A0AAT9FLX6</accession>
<feature type="chain" id="PRO_5043434311" description="Ice-binding protein C-terminal domain-containing protein" evidence="1">
    <location>
        <begin position="25"/>
        <end position="232"/>
    </location>
</feature>
<dbReference type="NCBIfam" id="TIGR02595">
    <property type="entry name" value="PEP_CTERM"/>
    <property type="match status" value="1"/>
</dbReference>
<proteinExistence type="predicted"/>
<dbReference type="AlphaFoldDB" id="A0AAT9FLX6"/>
<organism evidence="3">
    <name type="scientific">Oceaniferula spumae</name>
    <dbReference type="NCBI Taxonomy" id="2979115"/>
    <lineage>
        <taxon>Bacteria</taxon>
        <taxon>Pseudomonadati</taxon>
        <taxon>Verrucomicrobiota</taxon>
        <taxon>Verrucomicrobiia</taxon>
        <taxon>Verrucomicrobiales</taxon>
        <taxon>Verrucomicrobiaceae</taxon>
        <taxon>Oceaniferula</taxon>
    </lineage>
</organism>
<feature type="signal peptide" evidence="1">
    <location>
        <begin position="1"/>
        <end position="24"/>
    </location>
</feature>
<evidence type="ECO:0000256" key="1">
    <source>
        <dbReference type="SAM" id="SignalP"/>
    </source>
</evidence>
<keyword evidence="1" id="KW-0732">Signal</keyword>
<evidence type="ECO:0000259" key="2">
    <source>
        <dbReference type="Pfam" id="PF07589"/>
    </source>
</evidence>
<protein>
    <recommendedName>
        <fullName evidence="2">Ice-binding protein C-terminal domain-containing protein</fullName>
    </recommendedName>
</protein>
<dbReference type="KEGG" id="osu:NT6N_20560"/>
<sequence>MKNQIFNSLAAATLLLSATCVASAATINLDVISPGPGNPGWNVLTSDNGNIAQSFSTSGNNRIITYDLTNVDLTSVGGTANETIQLTVSLTGTTGVAANPYLPNYGGDGAVGRDGGGLIYGSTNDTLTATVALVSSTFSGVTVDGFDEVSFGGFIASQNESANIIHEGGTTLASSPSGNTYTLPPSSFMTIDAISGAFNLVAYEIQLTAVPEPSSTALLGLGGLALIMRRRR</sequence>
<dbReference type="InterPro" id="IPR013424">
    <property type="entry name" value="Ice-binding_C"/>
</dbReference>
<gene>
    <name evidence="3" type="ORF">NT6N_20560</name>
</gene>
<dbReference type="EMBL" id="AP026866">
    <property type="protein sequence ID" value="BDS07016.1"/>
    <property type="molecule type" value="Genomic_DNA"/>
</dbReference>
<reference evidence="3" key="1">
    <citation type="submission" date="2024-07" db="EMBL/GenBank/DDBJ databases">
        <title>Complete genome sequence of Verrucomicrobiaceae bacterium NT6N.</title>
        <authorList>
            <person name="Huang C."/>
            <person name="Takami H."/>
            <person name="Hamasaki K."/>
        </authorList>
    </citation>
    <scope>NUCLEOTIDE SEQUENCE</scope>
    <source>
        <strain evidence="3">NT6N</strain>
    </source>
</reference>
<evidence type="ECO:0000313" key="3">
    <source>
        <dbReference type="EMBL" id="BDS07016.1"/>
    </source>
</evidence>
<feature type="domain" description="Ice-binding protein C-terminal" evidence="2">
    <location>
        <begin position="209"/>
        <end position="232"/>
    </location>
</feature>
<name>A0AAT9FLX6_9BACT</name>